<dbReference type="GO" id="GO:0016787">
    <property type="term" value="F:hydrolase activity"/>
    <property type="evidence" value="ECO:0007669"/>
    <property type="project" value="UniProtKB-KW"/>
</dbReference>
<dbReference type="PANTHER" id="PTHR43808:SF9">
    <property type="entry name" value="BLL0789 PROTEIN"/>
    <property type="match status" value="1"/>
</dbReference>
<dbReference type="EMBL" id="JAGQLH010000007">
    <property type="protein sequence ID" value="MCA9385190.1"/>
    <property type="molecule type" value="Genomic_DNA"/>
</dbReference>
<evidence type="ECO:0000256" key="2">
    <source>
        <dbReference type="ARBA" id="ARBA00022801"/>
    </source>
</evidence>
<sequence>MKRLELLEELVRQNSYTRNKLGVNKLGEIIKNELDFMQCDTYTHPERGDLIVFNSQETNTSYPKIVLSGHLDTVHSEESEMYYKVEGDKIWGQGIHDMKAGLFVIINVLKMLYKNGALINVSCIFTPDEELQSVAYREQLDKLFTMHDIGLVYEPTMQISGTTSFSEDVRSIVVARKGQGRYRFRVTGPGGHSGVITQRNARSNAIEEAAHTIVDLEKLSDYDKGTTVNVGHITGGTSFNVIAEECIFEGDYRVVTKEEHERLQKEIYNMTHIKRIDGVKKEFSFLTLKPPMEEQGASDHKAILHTVANEMNITLHEEHRGGASDANEMAYSGLTVFDGMGVQGEGEHTQQEFVYIDSIDQSIDFSYNTITKLQKTHE</sequence>
<dbReference type="InterPro" id="IPR011650">
    <property type="entry name" value="Peptidase_M20_dimer"/>
</dbReference>
<dbReference type="InterPro" id="IPR002933">
    <property type="entry name" value="Peptidase_M20"/>
</dbReference>
<organism evidence="4 5">
    <name type="scientific">Candidatus Dojkabacteria bacterium</name>
    <dbReference type="NCBI Taxonomy" id="2099670"/>
    <lineage>
        <taxon>Bacteria</taxon>
        <taxon>Candidatus Dojkabacteria</taxon>
    </lineage>
</organism>
<dbReference type="GO" id="GO:0046872">
    <property type="term" value="F:metal ion binding"/>
    <property type="evidence" value="ECO:0007669"/>
    <property type="project" value="UniProtKB-KW"/>
</dbReference>
<comment type="caution">
    <text evidence="4">The sequence shown here is derived from an EMBL/GenBank/DDBJ whole genome shotgun (WGS) entry which is preliminary data.</text>
</comment>
<accession>A0A955L742</accession>
<reference evidence="4" key="2">
    <citation type="journal article" date="2021" name="Microbiome">
        <title>Successional dynamics and alternative stable states in a saline activated sludge microbial community over 9 years.</title>
        <authorList>
            <person name="Wang Y."/>
            <person name="Ye J."/>
            <person name="Ju F."/>
            <person name="Liu L."/>
            <person name="Boyd J.A."/>
            <person name="Deng Y."/>
            <person name="Parks D.H."/>
            <person name="Jiang X."/>
            <person name="Yin X."/>
            <person name="Woodcroft B.J."/>
            <person name="Tyson G.W."/>
            <person name="Hugenholtz P."/>
            <person name="Polz M.F."/>
            <person name="Zhang T."/>
        </authorList>
    </citation>
    <scope>NUCLEOTIDE SEQUENCE</scope>
    <source>
        <strain evidence="4">HKST-UBA11</strain>
    </source>
</reference>
<evidence type="ECO:0000259" key="3">
    <source>
        <dbReference type="Pfam" id="PF07687"/>
    </source>
</evidence>
<proteinExistence type="predicted"/>
<dbReference type="Pfam" id="PF01546">
    <property type="entry name" value="Peptidase_M20"/>
    <property type="match status" value="1"/>
</dbReference>
<dbReference type="SUPFAM" id="SSF53187">
    <property type="entry name" value="Zn-dependent exopeptidases"/>
    <property type="match status" value="1"/>
</dbReference>
<evidence type="ECO:0000256" key="1">
    <source>
        <dbReference type="ARBA" id="ARBA00022723"/>
    </source>
</evidence>
<keyword evidence="1" id="KW-0479">Metal-binding</keyword>
<dbReference type="AlphaFoldDB" id="A0A955L742"/>
<dbReference type="Pfam" id="PF07687">
    <property type="entry name" value="M20_dimer"/>
    <property type="match status" value="1"/>
</dbReference>
<evidence type="ECO:0000313" key="4">
    <source>
        <dbReference type="EMBL" id="MCA9385190.1"/>
    </source>
</evidence>
<reference evidence="4" key="1">
    <citation type="submission" date="2020-04" db="EMBL/GenBank/DDBJ databases">
        <authorList>
            <person name="Zhang T."/>
        </authorList>
    </citation>
    <scope>NUCLEOTIDE SEQUENCE</scope>
    <source>
        <strain evidence="4">HKST-UBA11</strain>
    </source>
</reference>
<evidence type="ECO:0000313" key="5">
    <source>
        <dbReference type="Proteomes" id="UP000754563"/>
    </source>
</evidence>
<protein>
    <submittedName>
        <fullName evidence="4">M20/M25/M40 family metallo-hydrolase</fullName>
    </submittedName>
</protein>
<dbReference type="PANTHER" id="PTHR43808">
    <property type="entry name" value="ACETYLORNITHINE DEACETYLASE"/>
    <property type="match status" value="1"/>
</dbReference>
<dbReference type="InterPro" id="IPR050072">
    <property type="entry name" value="Peptidase_M20A"/>
</dbReference>
<dbReference type="InterPro" id="IPR036264">
    <property type="entry name" value="Bact_exopeptidase_dim_dom"/>
</dbReference>
<gene>
    <name evidence="4" type="ORF">KC717_00920</name>
</gene>
<dbReference type="Gene3D" id="3.30.70.360">
    <property type="match status" value="1"/>
</dbReference>
<dbReference type="Proteomes" id="UP000754563">
    <property type="component" value="Unassembled WGS sequence"/>
</dbReference>
<dbReference type="SUPFAM" id="SSF55031">
    <property type="entry name" value="Bacterial exopeptidase dimerisation domain"/>
    <property type="match status" value="1"/>
</dbReference>
<feature type="domain" description="Peptidase M20 dimerisation" evidence="3">
    <location>
        <begin position="174"/>
        <end position="268"/>
    </location>
</feature>
<dbReference type="Gene3D" id="3.40.630.10">
    <property type="entry name" value="Zn peptidases"/>
    <property type="match status" value="1"/>
</dbReference>
<name>A0A955L742_9BACT</name>
<keyword evidence="2" id="KW-0378">Hydrolase</keyword>